<dbReference type="OrthoDB" id="420076at2759"/>
<keyword evidence="3" id="KW-1185">Reference proteome</keyword>
<dbReference type="Proteomes" id="UP000717328">
    <property type="component" value="Unassembled WGS sequence"/>
</dbReference>
<proteinExistence type="predicted"/>
<name>A0A9P7FQ51_9AGAR</name>
<dbReference type="AlphaFoldDB" id="A0A9P7FQ51"/>
<evidence type="ECO:0000313" key="2">
    <source>
        <dbReference type="EMBL" id="KAG5636264.1"/>
    </source>
</evidence>
<dbReference type="InterPro" id="IPR036457">
    <property type="entry name" value="PPM-type-like_dom_sf"/>
</dbReference>
<feature type="domain" description="PPM-type phosphatase" evidence="1">
    <location>
        <begin position="112"/>
        <end position="476"/>
    </location>
</feature>
<gene>
    <name evidence="2" type="ORF">H0H81_008620</name>
</gene>
<dbReference type="InterPro" id="IPR015655">
    <property type="entry name" value="PP2C"/>
</dbReference>
<dbReference type="CDD" id="cd00143">
    <property type="entry name" value="PP2Cc"/>
    <property type="match status" value="1"/>
</dbReference>
<dbReference type="GO" id="GO:0005739">
    <property type="term" value="C:mitochondrion"/>
    <property type="evidence" value="ECO:0007669"/>
    <property type="project" value="TreeGrafter"/>
</dbReference>
<dbReference type="SMART" id="SM00332">
    <property type="entry name" value="PP2Cc"/>
    <property type="match status" value="1"/>
</dbReference>
<sequence length="496" mass="54595">MYRPQAALRQYASLWSRRLYTRRKAGAFVLGAAALGTLYDWRHVIYADNSQRNPQAGSNGSSPEDDEQFIKTRLPALSNTIIGDVGILQFDEISVPRLVWIIAEICEVFMTLFSVSAKQDASLCESIRPTRASTTAWTFLTLYDGYDGWQNINAVLNQLLSALRSSLLEVLNNYEPSNEHTEVGMGLDLPDGELEPYDDAINRKIKDVFLEVDDNIVHKPFNFTSGPYSRSSIATALGPAIYGSSAMVAFYDTEHRTLRVAHTGNIRAVLGRRCMIAGRSSYEVHVLTSDHTCSNPAEAARLRAQHPGEVLCSGDNMLLGCGLSRAFGMAAFKWGREMQERLHREFLGDTPLMHVKTPPYLSAEPDITTVEVQPGDFLVMATSGLWKSLTNEEAVGLVGMWLDKGLLSTPVTPPSGDAISPQDLPVVLGKDDTVNYARWDSKKEFLCVDPNAAMHLARNALGGANLGLTAGLLAILPPRAEKFRFLGLSPLALLRY</sequence>
<protein>
    <recommendedName>
        <fullName evidence="1">PPM-type phosphatase domain-containing protein</fullName>
    </recommendedName>
</protein>
<dbReference type="GO" id="GO:0004741">
    <property type="term" value="F:[pyruvate dehydrogenase (acetyl-transferring)]-phosphatase activity"/>
    <property type="evidence" value="ECO:0007669"/>
    <property type="project" value="TreeGrafter"/>
</dbReference>
<accession>A0A9P7FQ51</accession>
<organism evidence="2 3">
    <name type="scientific">Sphagnurus paluster</name>
    <dbReference type="NCBI Taxonomy" id="117069"/>
    <lineage>
        <taxon>Eukaryota</taxon>
        <taxon>Fungi</taxon>
        <taxon>Dikarya</taxon>
        <taxon>Basidiomycota</taxon>
        <taxon>Agaricomycotina</taxon>
        <taxon>Agaricomycetes</taxon>
        <taxon>Agaricomycetidae</taxon>
        <taxon>Agaricales</taxon>
        <taxon>Tricholomatineae</taxon>
        <taxon>Lyophyllaceae</taxon>
        <taxon>Sphagnurus</taxon>
    </lineage>
</organism>
<dbReference type="PANTHER" id="PTHR13832:SF792">
    <property type="entry name" value="GM14286P"/>
    <property type="match status" value="1"/>
</dbReference>
<dbReference type="Pfam" id="PF00481">
    <property type="entry name" value="PP2C"/>
    <property type="match status" value="1"/>
</dbReference>
<dbReference type="Gene3D" id="3.60.40.10">
    <property type="entry name" value="PPM-type phosphatase domain"/>
    <property type="match status" value="1"/>
</dbReference>
<reference evidence="2" key="2">
    <citation type="submission" date="2021-10" db="EMBL/GenBank/DDBJ databases">
        <title>Phylogenomics reveals ancestral predisposition of the termite-cultivated fungus Termitomyces towards a domesticated lifestyle.</title>
        <authorList>
            <person name="Auxier B."/>
            <person name="Grum-Grzhimaylo A."/>
            <person name="Cardenas M.E."/>
            <person name="Lodge J.D."/>
            <person name="Laessoe T."/>
            <person name="Pedersen O."/>
            <person name="Smith M.E."/>
            <person name="Kuyper T.W."/>
            <person name="Franco-Molano E.A."/>
            <person name="Baroni T.J."/>
            <person name="Aanen D.K."/>
        </authorList>
    </citation>
    <scope>NUCLEOTIDE SEQUENCE</scope>
    <source>
        <strain evidence="2">D49</strain>
    </source>
</reference>
<evidence type="ECO:0000259" key="1">
    <source>
        <dbReference type="PROSITE" id="PS51746"/>
    </source>
</evidence>
<reference evidence="2" key="1">
    <citation type="submission" date="2021-02" db="EMBL/GenBank/DDBJ databases">
        <authorList>
            <person name="Nieuwenhuis M."/>
            <person name="Van De Peppel L.J.J."/>
        </authorList>
    </citation>
    <scope>NUCLEOTIDE SEQUENCE</scope>
    <source>
        <strain evidence="2">D49</strain>
    </source>
</reference>
<dbReference type="PANTHER" id="PTHR13832">
    <property type="entry name" value="PROTEIN PHOSPHATASE 2C"/>
    <property type="match status" value="1"/>
</dbReference>
<dbReference type="PROSITE" id="PS51746">
    <property type="entry name" value="PPM_2"/>
    <property type="match status" value="1"/>
</dbReference>
<comment type="caution">
    <text evidence="2">The sequence shown here is derived from an EMBL/GenBank/DDBJ whole genome shotgun (WGS) entry which is preliminary data.</text>
</comment>
<dbReference type="InterPro" id="IPR001932">
    <property type="entry name" value="PPM-type_phosphatase-like_dom"/>
</dbReference>
<evidence type="ECO:0000313" key="3">
    <source>
        <dbReference type="Proteomes" id="UP000717328"/>
    </source>
</evidence>
<dbReference type="SUPFAM" id="SSF81606">
    <property type="entry name" value="PP2C-like"/>
    <property type="match status" value="1"/>
</dbReference>
<dbReference type="EMBL" id="JABCKI010005955">
    <property type="protein sequence ID" value="KAG5636264.1"/>
    <property type="molecule type" value="Genomic_DNA"/>
</dbReference>